<dbReference type="EMBL" id="AOHC02000037">
    <property type="protein sequence ID" value="EMY77407.1"/>
    <property type="molecule type" value="Genomic_DNA"/>
</dbReference>
<comment type="caution">
    <text evidence="1">The sequence shown here is derived from an EMBL/GenBank/DDBJ whole genome shotgun (WGS) entry which is preliminary data.</text>
</comment>
<name>N1WJ86_9LEPT</name>
<gene>
    <name evidence="1" type="ORF">LEP1GSC060_3035</name>
</gene>
<evidence type="ECO:0000313" key="2">
    <source>
        <dbReference type="Proteomes" id="UP000012313"/>
    </source>
</evidence>
<accession>N1WJ86</accession>
<keyword evidence="2" id="KW-1185">Reference proteome</keyword>
<sequence>MKKLLDTLKFPKLYFLIGYPNFPISKIYRNKNRRTFREHGFSSARGHTKNS</sequence>
<proteinExistence type="predicted"/>
<reference evidence="1" key="1">
    <citation type="submission" date="2013-03" db="EMBL/GenBank/DDBJ databases">
        <authorList>
            <person name="Harkins D.M."/>
            <person name="Durkin A.S."/>
            <person name="Brinkac L.M."/>
            <person name="Haft D.H."/>
            <person name="Selengut J.D."/>
            <person name="Sanka R."/>
            <person name="DePew J."/>
            <person name="Purushe J."/>
            <person name="Hartskeerl R.A."/>
            <person name="Ahmed A."/>
            <person name="van der Linden H."/>
            <person name="Goris M.G.A."/>
            <person name="Vinetz J.M."/>
            <person name="Sutton G.G."/>
            <person name="Nierman W.C."/>
            <person name="Fouts D.E."/>
        </authorList>
    </citation>
    <scope>NUCLEOTIDE SEQUENCE [LARGE SCALE GENOMIC DNA]</scope>
    <source>
        <strain evidence="1">ICFT</strain>
    </source>
</reference>
<evidence type="ECO:0000313" key="1">
    <source>
        <dbReference type="EMBL" id="EMY77407.1"/>
    </source>
</evidence>
<dbReference type="Proteomes" id="UP000012313">
    <property type="component" value="Unassembled WGS sequence"/>
</dbReference>
<protein>
    <submittedName>
        <fullName evidence="1">Uncharacterized protein</fullName>
    </submittedName>
</protein>
<organism evidence="1 2">
    <name type="scientific">Leptospira weilii serovar Ranarum str. ICFT</name>
    <dbReference type="NCBI Taxonomy" id="1218598"/>
    <lineage>
        <taxon>Bacteria</taxon>
        <taxon>Pseudomonadati</taxon>
        <taxon>Spirochaetota</taxon>
        <taxon>Spirochaetia</taxon>
        <taxon>Leptospirales</taxon>
        <taxon>Leptospiraceae</taxon>
        <taxon>Leptospira</taxon>
    </lineage>
</organism>
<dbReference type="AlphaFoldDB" id="N1WJ86"/>